<evidence type="ECO:0000313" key="1">
    <source>
        <dbReference type="EMBL" id="PSU50478.1"/>
    </source>
</evidence>
<dbReference type="EMBL" id="PYMJ01000003">
    <property type="protein sequence ID" value="PSU50478.1"/>
    <property type="molecule type" value="Genomic_DNA"/>
</dbReference>
<comment type="caution">
    <text evidence="1">The sequence shown here is derived from an EMBL/GenBank/DDBJ whole genome shotgun (WGS) entry which is preliminary data.</text>
</comment>
<protein>
    <submittedName>
        <fullName evidence="1">Uncharacterized protein</fullName>
    </submittedName>
</protein>
<evidence type="ECO:0000313" key="2">
    <source>
        <dbReference type="Proteomes" id="UP000240987"/>
    </source>
</evidence>
<dbReference type="OrthoDB" id="6228480at2"/>
<dbReference type="Proteomes" id="UP000240987">
    <property type="component" value="Unassembled WGS sequence"/>
</dbReference>
<dbReference type="RefSeq" id="WP_041394884.1">
    <property type="nucleotide sequence ID" value="NZ_PYMJ01000003.1"/>
</dbReference>
<keyword evidence="2" id="KW-1185">Reference proteome</keyword>
<gene>
    <name evidence="1" type="ORF">C9J12_03920</name>
</gene>
<organism evidence="1 2">
    <name type="scientific">Photobacterium frigidiphilum</name>
    <dbReference type="NCBI Taxonomy" id="264736"/>
    <lineage>
        <taxon>Bacteria</taxon>
        <taxon>Pseudomonadati</taxon>
        <taxon>Pseudomonadota</taxon>
        <taxon>Gammaproteobacteria</taxon>
        <taxon>Vibrionales</taxon>
        <taxon>Vibrionaceae</taxon>
        <taxon>Photobacterium</taxon>
    </lineage>
</organism>
<name>A0A2T3JN72_9GAMM</name>
<dbReference type="AlphaFoldDB" id="A0A2T3JN72"/>
<reference evidence="1 2" key="1">
    <citation type="submission" date="2018-01" db="EMBL/GenBank/DDBJ databases">
        <title>Whole genome sequencing of Histamine producing bacteria.</title>
        <authorList>
            <person name="Butler K."/>
        </authorList>
    </citation>
    <scope>NUCLEOTIDE SEQUENCE [LARGE SCALE GENOMIC DNA]</scope>
    <source>
        <strain evidence="1 2">JCM 12947</strain>
    </source>
</reference>
<accession>A0A2T3JN72</accession>
<sequence>MKKLLLLLSLVVIIGLGGLLFNSVETQSKIDICLDNGGSFNYQACECDYENSHPYESDNQCDG</sequence>
<proteinExistence type="predicted"/>